<feature type="region of interest" description="Disordered" evidence="1">
    <location>
        <begin position="114"/>
        <end position="153"/>
    </location>
</feature>
<dbReference type="Proteomes" id="UP000688137">
    <property type="component" value="Unassembled WGS sequence"/>
</dbReference>
<keyword evidence="3" id="KW-1185">Reference proteome</keyword>
<dbReference type="OMA" id="EFKDSAC"/>
<dbReference type="PANTHER" id="PTHR21580:SF28">
    <property type="entry name" value="BOREALIN N-TERMINAL DOMAIN-CONTAINING PROTEIN-RELATED"/>
    <property type="match status" value="1"/>
</dbReference>
<accession>A0A8S1KZH6</accession>
<evidence type="ECO:0000256" key="1">
    <source>
        <dbReference type="SAM" id="MobiDB-lite"/>
    </source>
</evidence>
<evidence type="ECO:0000313" key="3">
    <source>
        <dbReference type="Proteomes" id="UP000688137"/>
    </source>
</evidence>
<comment type="caution">
    <text evidence="2">The sequence shown here is derived from an EMBL/GenBank/DDBJ whole genome shotgun (WGS) entry which is preliminary data.</text>
</comment>
<dbReference type="Pfam" id="PF07004">
    <property type="entry name" value="SHIPPO-rpt"/>
    <property type="match status" value="3"/>
</dbReference>
<dbReference type="InterPro" id="IPR051291">
    <property type="entry name" value="CIMAP"/>
</dbReference>
<evidence type="ECO:0000313" key="2">
    <source>
        <dbReference type="EMBL" id="CAD8060909.1"/>
    </source>
</evidence>
<dbReference type="AlphaFoldDB" id="A0A8S1KZH6"/>
<dbReference type="InterPro" id="IPR010736">
    <property type="entry name" value="SHIPPO-rpt"/>
</dbReference>
<feature type="compositionally biased region" description="Basic and acidic residues" evidence="1">
    <location>
        <begin position="131"/>
        <end position="143"/>
    </location>
</feature>
<reference evidence="2" key="1">
    <citation type="submission" date="2021-01" db="EMBL/GenBank/DDBJ databases">
        <authorList>
            <consortium name="Genoscope - CEA"/>
            <person name="William W."/>
        </authorList>
    </citation>
    <scope>NUCLEOTIDE SEQUENCE</scope>
</reference>
<gene>
    <name evidence="2" type="ORF">PPRIM_AZ9-3.1.T0310043</name>
</gene>
<protein>
    <submittedName>
        <fullName evidence="2">Uncharacterized protein</fullName>
    </submittedName>
</protein>
<dbReference type="PANTHER" id="PTHR21580">
    <property type="entry name" value="SHIPPO-1-RELATED"/>
    <property type="match status" value="1"/>
</dbReference>
<dbReference type="EMBL" id="CAJJDM010000030">
    <property type="protein sequence ID" value="CAD8060909.1"/>
    <property type="molecule type" value="Genomic_DNA"/>
</dbReference>
<feature type="region of interest" description="Disordered" evidence="1">
    <location>
        <begin position="176"/>
        <end position="197"/>
    </location>
</feature>
<organism evidence="2 3">
    <name type="scientific">Paramecium primaurelia</name>
    <dbReference type="NCBI Taxonomy" id="5886"/>
    <lineage>
        <taxon>Eukaryota</taxon>
        <taxon>Sar</taxon>
        <taxon>Alveolata</taxon>
        <taxon>Ciliophora</taxon>
        <taxon>Intramacronucleata</taxon>
        <taxon>Oligohymenophorea</taxon>
        <taxon>Peniculida</taxon>
        <taxon>Parameciidae</taxon>
        <taxon>Paramecium</taxon>
    </lineage>
</organism>
<proteinExistence type="predicted"/>
<sequence>MNTSFEQINKSPLNHSVSKQLYSFPKANRFKEFKDSACPNIYTLPSMMSKRGAGIGYGQKSDLIQESITPGPNNYQIKTTLNASNGWTMPVGRDKSNKYDGIFLGLIQKTPGPGQYEFQDSKSPIKYSMRMRTESQKEKDRKPGPGQYNLPEALNENGKYKISKFRDSGAIILSPPKAKSSRFSPAHELTPGPGQYQHTGDIDPKGLYYCSKFADTKSTVFTRAKRELTKIRVESPGPGAYKLPSEFGYYEKPIK</sequence>
<name>A0A8S1KZH6_PARPR</name>